<dbReference type="KEGG" id="pya:PYCH_17410"/>
<organism evidence="1 2">
    <name type="scientific">Pyrococcus yayanosii (strain CH1 / JCM 16557)</name>
    <dbReference type="NCBI Taxonomy" id="529709"/>
    <lineage>
        <taxon>Archaea</taxon>
        <taxon>Methanobacteriati</taxon>
        <taxon>Methanobacteriota</taxon>
        <taxon>Thermococci</taxon>
        <taxon>Thermococcales</taxon>
        <taxon>Thermococcaceae</taxon>
        <taxon>Pyrococcus</taxon>
    </lineage>
</organism>
<evidence type="ECO:0000313" key="1">
    <source>
        <dbReference type="EMBL" id="AEH25400.1"/>
    </source>
</evidence>
<dbReference type="OrthoDB" id="90145at2157"/>
<gene>
    <name evidence="1" type="ordered locus">PYCH_17410</name>
</gene>
<dbReference type="InterPro" id="IPR029060">
    <property type="entry name" value="PIN-like_dom_sf"/>
</dbReference>
<dbReference type="PANTHER" id="PTHR39664:SF2">
    <property type="entry name" value="NUCLEIC ACID-BINDING PROTEIN, CONTAINING PIN DOMAIN-RELATED"/>
    <property type="match status" value="1"/>
</dbReference>
<dbReference type="EMBL" id="CP002779">
    <property type="protein sequence ID" value="AEH25400.1"/>
    <property type="molecule type" value="Genomic_DNA"/>
</dbReference>
<dbReference type="AlphaFoldDB" id="F8AHM7"/>
<protein>
    <submittedName>
        <fullName evidence="1">Nucleic acid-binding protein</fullName>
    </submittedName>
</protein>
<sequence length="94" mass="11082">MHATNVLIYDTFEQEHVWFFKNNGLSLKEAKEMLNEYTSDPRSRNLREDANIVRKALLLLEEEKLSLSRFNDAILATFDKKLRKLAKRRGVKTI</sequence>
<accession>F8AHM7</accession>
<evidence type="ECO:0000313" key="2">
    <source>
        <dbReference type="Proteomes" id="UP000008386"/>
    </source>
</evidence>
<dbReference type="SUPFAM" id="SSF88723">
    <property type="entry name" value="PIN domain-like"/>
    <property type="match status" value="1"/>
</dbReference>
<dbReference type="eggNOG" id="arCOG02730">
    <property type="taxonomic scope" value="Archaea"/>
</dbReference>
<dbReference type="HOGENOM" id="CLU_2379545_0_0_2"/>
<dbReference type="STRING" id="529709.PYCH_17410"/>
<dbReference type="Proteomes" id="UP000008386">
    <property type="component" value="Chromosome"/>
</dbReference>
<dbReference type="PANTHER" id="PTHR39664">
    <property type="match status" value="1"/>
</dbReference>
<name>F8AHM7_PYRYC</name>
<keyword evidence="2" id="KW-1185">Reference proteome</keyword>
<reference evidence="1 2" key="1">
    <citation type="journal article" date="2011" name="J. Bacteriol.">
        <title>Complete genome sequence of the obligate piezophilic hyperthermophilic archaeon Pyrococcus yayanosii CH1.</title>
        <authorList>
            <person name="Jun X."/>
            <person name="Lupeng L."/>
            <person name="Minjuan X."/>
            <person name="Oger P."/>
            <person name="Fengping W."/>
            <person name="Jebbar M."/>
            <person name="Xiang X."/>
        </authorList>
    </citation>
    <scope>NUCLEOTIDE SEQUENCE [LARGE SCALE GENOMIC DNA]</scope>
    <source>
        <strain evidence="2">CH1 / JCM 16557</strain>
    </source>
</reference>
<proteinExistence type="predicted"/>